<keyword evidence="2" id="KW-1185">Reference proteome</keyword>
<protein>
    <submittedName>
        <fullName evidence="1">Type III-B CRISPR module-associated protein Cmr3</fullName>
    </submittedName>
</protein>
<dbReference type="Pfam" id="PF09700">
    <property type="entry name" value="Cas_Cmr3"/>
    <property type="match status" value="1"/>
</dbReference>
<dbReference type="RefSeq" id="WP_122253185.1">
    <property type="nucleotide sequence ID" value="NZ_RDQL01000002.1"/>
</dbReference>
<comment type="caution">
    <text evidence="1">The sequence shown here is derived from an EMBL/GenBank/DDBJ whole genome shotgun (WGS) entry which is preliminary data.</text>
</comment>
<evidence type="ECO:0000313" key="2">
    <source>
        <dbReference type="Proteomes" id="UP000267035"/>
    </source>
</evidence>
<dbReference type="Proteomes" id="UP000267035">
    <property type="component" value="Unassembled WGS sequence"/>
</dbReference>
<organism evidence="1 2">
    <name type="scientific">Allofranklinella schreckenbergeri</name>
    <dbReference type="NCBI Taxonomy" id="1076744"/>
    <lineage>
        <taxon>Bacteria</taxon>
        <taxon>Pseudomonadati</taxon>
        <taxon>Pseudomonadota</taxon>
        <taxon>Betaproteobacteria</taxon>
        <taxon>Burkholderiales</taxon>
        <taxon>Comamonadaceae</taxon>
        <taxon>Allofranklinella</taxon>
    </lineage>
</organism>
<sequence>MTEQHFFIEPLDVLLLRGNQLFGEAGSYGDGHMPPWPSVAAGALRSHLLASSGADLAAFAAGTQTHPSLGTPTQPGSFALSCFGVARQAPDGQGIERLFAPPTDVFLGQPESSDKGDGQSAPPQACLLRPTALHHALATSCALPQLPVLAQAGRSKPVGGWWLREAGWLRYLQGHAPASVELVSTAELWRMDERIGVGLDADTRSAQEGRLFTNRAVALKPGVGFVASVTGLDTPMPAGMLRLGGDGRAAILQAVPTPRAEGFEQMAQAICQQRRCRLVLTSPGLFAKGWLPNGFVQEEKGWRFDLHGVKGRLLAAAVARSEVVSGWDLAHRQPKPAQRIAPTGSVYWLDEVQASPDTLHKLVTHGFWSPACEDTQRRAEGFNRLSLALFPR</sequence>
<gene>
    <name evidence="1" type="ORF">EBQ25_01510</name>
</gene>
<dbReference type="AlphaFoldDB" id="A0A3M6QFY8"/>
<dbReference type="Gene3D" id="3.30.70.2940">
    <property type="match status" value="1"/>
</dbReference>
<name>A0A3M6QFY8_9BURK</name>
<dbReference type="EMBL" id="RDQL01000002">
    <property type="protein sequence ID" value="RMX01957.1"/>
    <property type="molecule type" value="Genomic_DNA"/>
</dbReference>
<reference evidence="1 2" key="1">
    <citation type="submission" date="2018-10" db="EMBL/GenBank/DDBJ databases">
        <title>Comamonadaceae CDC group NO-1 genome sequencing and assembly.</title>
        <authorList>
            <person name="Bernier A.-M."/>
            <person name="Bernard K."/>
        </authorList>
    </citation>
    <scope>NUCLEOTIDE SEQUENCE [LARGE SCALE GENOMIC DNA]</scope>
    <source>
        <strain evidence="1 2">NML161473</strain>
    </source>
</reference>
<accession>A0A3M6QFY8</accession>
<dbReference type="InterPro" id="IPR019117">
    <property type="entry name" value="CRISPR-assoc_protein_Cmr3"/>
</dbReference>
<dbReference type="Gene3D" id="2.60.40.4350">
    <property type="match status" value="1"/>
</dbReference>
<proteinExistence type="predicted"/>
<evidence type="ECO:0000313" key="1">
    <source>
        <dbReference type="EMBL" id="RMX01957.1"/>
    </source>
</evidence>